<dbReference type="EMBL" id="MSZX01000001">
    <property type="protein sequence ID" value="OPA80816.1"/>
    <property type="molecule type" value="Genomic_DNA"/>
</dbReference>
<dbReference type="InterPro" id="IPR000014">
    <property type="entry name" value="PAS"/>
</dbReference>
<feature type="domain" description="PAS" evidence="1">
    <location>
        <begin position="9"/>
        <end position="84"/>
    </location>
</feature>
<reference evidence="4 5" key="1">
    <citation type="submission" date="2017-01" db="EMBL/GenBank/DDBJ databases">
        <title>Genome analysis of Paenibacillus selenitrireducens ES3-24.</title>
        <authorList>
            <person name="Xu D."/>
            <person name="Yao R."/>
            <person name="Zheng S."/>
        </authorList>
    </citation>
    <scope>NUCLEOTIDE SEQUENCE [LARGE SCALE GENOMIC DNA]</scope>
    <source>
        <strain evidence="4 5">ES3-24</strain>
    </source>
</reference>
<evidence type="ECO:0000259" key="1">
    <source>
        <dbReference type="PROSITE" id="PS50112"/>
    </source>
</evidence>
<dbReference type="CDD" id="cd01948">
    <property type="entry name" value="EAL"/>
    <property type="match status" value="1"/>
</dbReference>
<accession>A0A1T2XM48</accession>
<keyword evidence="5" id="KW-1185">Reference proteome</keyword>
<dbReference type="AlphaFoldDB" id="A0A1T2XM48"/>
<dbReference type="CDD" id="cd01949">
    <property type="entry name" value="GGDEF"/>
    <property type="match status" value="1"/>
</dbReference>
<protein>
    <submittedName>
        <fullName evidence="4">Diguanylate cyclase</fullName>
    </submittedName>
</protein>
<dbReference type="PROSITE" id="PS50112">
    <property type="entry name" value="PAS"/>
    <property type="match status" value="1"/>
</dbReference>
<dbReference type="InterPro" id="IPR052155">
    <property type="entry name" value="Biofilm_reg_signaling"/>
</dbReference>
<evidence type="ECO:0000259" key="3">
    <source>
        <dbReference type="PROSITE" id="PS50887"/>
    </source>
</evidence>
<dbReference type="Pfam" id="PF13426">
    <property type="entry name" value="PAS_9"/>
    <property type="match status" value="1"/>
</dbReference>
<dbReference type="InterPro" id="IPR001633">
    <property type="entry name" value="EAL_dom"/>
</dbReference>
<dbReference type="PANTHER" id="PTHR44757:SF2">
    <property type="entry name" value="BIOFILM ARCHITECTURE MAINTENANCE PROTEIN MBAA"/>
    <property type="match status" value="1"/>
</dbReference>
<organism evidence="4 5">
    <name type="scientific">Paenibacillus selenitireducens</name>
    <dbReference type="NCBI Taxonomy" id="1324314"/>
    <lineage>
        <taxon>Bacteria</taxon>
        <taxon>Bacillati</taxon>
        <taxon>Bacillota</taxon>
        <taxon>Bacilli</taxon>
        <taxon>Bacillales</taxon>
        <taxon>Paenibacillaceae</taxon>
        <taxon>Paenibacillus</taxon>
    </lineage>
</organism>
<dbReference type="FunFam" id="3.20.20.450:FF:000001">
    <property type="entry name" value="Cyclic di-GMP phosphodiesterase yahA"/>
    <property type="match status" value="1"/>
</dbReference>
<dbReference type="SUPFAM" id="SSF55785">
    <property type="entry name" value="PYP-like sensor domain (PAS domain)"/>
    <property type="match status" value="1"/>
</dbReference>
<dbReference type="InterPro" id="IPR000160">
    <property type="entry name" value="GGDEF_dom"/>
</dbReference>
<dbReference type="PROSITE" id="PS50883">
    <property type="entry name" value="EAL"/>
    <property type="match status" value="1"/>
</dbReference>
<dbReference type="InterPro" id="IPR029787">
    <property type="entry name" value="Nucleotide_cyclase"/>
</dbReference>
<dbReference type="Gene3D" id="3.20.20.450">
    <property type="entry name" value="EAL domain"/>
    <property type="match status" value="1"/>
</dbReference>
<dbReference type="InterPro" id="IPR043128">
    <property type="entry name" value="Rev_trsase/Diguanyl_cyclase"/>
</dbReference>
<dbReference type="SMART" id="SM00052">
    <property type="entry name" value="EAL"/>
    <property type="match status" value="1"/>
</dbReference>
<dbReference type="PROSITE" id="PS50887">
    <property type="entry name" value="GGDEF"/>
    <property type="match status" value="1"/>
</dbReference>
<dbReference type="Proteomes" id="UP000190188">
    <property type="component" value="Unassembled WGS sequence"/>
</dbReference>
<dbReference type="SUPFAM" id="SSF141868">
    <property type="entry name" value="EAL domain-like"/>
    <property type="match status" value="1"/>
</dbReference>
<dbReference type="SMART" id="SM00267">
    <property type="entry name" value="GGDEF"/>
    <property type="match status" value="1"/>
</dbReference>
<dbReference type="Pfam" id="PF00990">
    <property type="entry name" value="GGDEF"/>
    <property type="match status" value="1"/>
</dbReference>
<feature type="domain" description="EAL" evidence="2">
    <location>
        <begin position="306"/>
        <end position="559"/>
    </location>
</feature>
<dbReference type="CDD" id="cd00130">
    <property type="entry name" value="PAS"/>
    <property type="match status" value="1"/>
</dbReference>
<evidence type="ECO:0000259" key="2">
    <source>
        <dbReference type="PROSITE" id="PS50883"/>
    </source>
</evidence>
<dbReference type="Pfam" id="PF00563">
    <property type="entry name" value="EAL"/>
    <property type="match status" value="1"/>
</dbReference>
<comment type="caution">
    <text evidence="4">The sequence shown here is derived from an EMBL/GenBank/DDBJ whole genome shotgun (WGS) entry which is preliminary data.</text>
</comment>
<dbReference type="SMART" id="SM00086">
    <property type="entry name" value="PAC"/>
    <property type="match status" value="1"/>
</dbReference>
<evidence type="ECO:0000313" key="5">
    <source>
        <dbReference type="Proteomes" id="UP000190188"/>
    </source>
</evidence>
<dbReference type="RefSeq" id="WP_078496478.1">
    <property type="nucleotide sequence ID" value="NZ_MSZX01000001.1"/>
</dbReference>
<gene>
    <name evidence="4" type="ORF">BVG16_00205</name>
</gene>
<feature type="domain" description="GGDEF" evidence="3">
    <location>
        <begin position="164"/>
        <end position="297"/>
    </location>
</feature>
<dbReference type="SMART" id="SM00091">
    <property type="entry name" value="PAS"/>
    <property type="match status" value="1"/>
</dbReference>
<name>A0A1T2XM48_9BACL</name>
<dbReference type="NCBIfam" id="TIGR00254">
    <property type="entry name" value="GGDEF"/>
    <property type="match status" value="1"/>
</dbReference>
<dbReference type="Gene3D" id="3.30.450.20">
    <property type="entry name" value="PAS domain"/>
    <property type="match status" value="1"/>
</dbReference>
<evidence type="ECO:0000313" key="4">
    <source>
        <dbReference type="EMBL" id="OPA80816.1"/>
    </source>
</evidence>
<dbReference type="InterPro" id="IPR035919">
    <property type="entry name" value="EAL_sf"/>
</dbReference>
<dbReference type="InterPro" id="IPR035965">
    <property type="entry name" value="PAS-like_dom_sf"/>
</dbReference>
<dbReference type="Gene3D" id="3.30.70.270">
    <property type="match status" value="1"/>
</dbReference>
<proteinExistence type="predicted"/>
<dbReference type="SUPFAM" id="SSF55073">
    <property type="entry name" value="Nucleotide cyclase"/>
    <property type="match status" value="1"/>
</dbReference>
<dbReference type="InterPro" id="IPR001610">
    <property type="entry name" value="PAC"/>
</dbReference>
<dbReference type="STRING" id="1324314.BVG16_00205"/>
<dbReference type="PANTHER" id="PTHR44757">
    <property type="entry name" value="DIGUANYLATE CYCLASE DGCP"/>
    <property type="match status" value="1"/>
</dbReference>
<sequence>MNAKMLSSNEQLLKAILEHCPISVIELETSGKIVAVNRHTCEMTGFDEHELIDRDYRLFLSDEVNIDSKSVYERIMLGKSIQRDTYFVHKQGAQIDLQMLIFPIMRKNQVDRLMLISQDISDRRRVNDRIRYMSYYDDVTGLPNRKMFIERLAELLEATLSTDVGIAVAYMDLDRFKLVNESFGQEFGDMLLMQVAERLTRVVTEYDFVARMDGDEFIFFFVNVTSKDEALLKGQQIQNILEEPFVLKDQPITLTASIGLSMNCKADNDAKALIKKADIALSIVKNKGKNHYQLYTTDMSPKSLERLTLQHDLRKGMLNGEFILHYQPQIRMETGHIVGAEALIRWMHPEKGLVPPGMFIPLAEENGLIVPLGEWVLEEACRQNKAWQDAGLPHIPISVNLSMRQFLLQNLNEKVGQVLRKTGLEAKYLDLEITESMTMDVEYTSNCLMELRELGVGISIDDFGTGYSSFSYLKDFSINRLKIDRSFVRNINEDPSAAAIVASIISMAHHLNLQVIAEGVESEDQVHFLKEHSCDEIQGYYYSPPVPVQEIEQLLTGYCS</sequence>
<dbReference type="OrthoDB" id="9759607at2"/>
<dbReference type="NCBIfam" id="TIGR00229">
    <property type="entry name" value="sensory_box"/>
    <property type="match status" value="1"/>
</dbReference>